<proteinExistence type="predicted"/>
<name>A0ABP7N211_9BACT</name>
<accession>A0ABP7N211</accession>
<keyword evidence="1" id="KW-0472">Membrane</keyword>
<keyword evidence="1" id="KW-1133">Transmembrane helix</keyword>
<dbReference type="RefSeq" id="WP_345112871.1">
    <property type="nucleotide sequence ID" value="NZ_BAABDH010000035.1"/>
</dbReference>
<comment type="caution">
    <text evidence="2">The sequence shown here is derived from an EMBL/GenBank/DDBJ whole genome shotgun (WGS) entry which is preliminary data.</text>
</comment>
<keyword evidence="1" id="KW-0812">Transmembrane</keyword>
<organism evidence="2 3">
    <name type="scientific">Hymenobacter algoricola</name>
    <dbReference type="NCBI Taxonomy" id="486267"/>
    <lineage>
        <taxon>Bacteria</taxon>
        <taxon>Pseudomonadati</taxon>
        <taxon>Bacteroidota</taxon>
        <taxon>Cytophagia</taxon>
        <taxon>Cytophagales</taxon>
        <taxon>Hymenobacteraceae</taxon>
        <taxon>Hymenobacter</taxon>
    </lineage>
</organism>
<evidence type="ECO:0000313" key="3">
    <source>
        <dbReference type="Proteomes" id="UP001499909"/>
    </source>
</evidence>
<sequence>MLTARFSLPRFSVQRPVYPGRLILAALLPLSAGLLVWLVACPSYGLVLGVGGLALLVSWWAAGASDLPSAKAKCSAGRPPAAGAPEPLRVNPFFDFLLDAPKAG</sequence>
<feature type="transmembrane region" description="Helical" evidence="1">
    <location>
        <begin position="46"/>
        <end position="63"/>
    </location>
</feature>
<protein>
    <recommendedName>
        <fullName evidence="4">DUF58 domain-containing protein</fullName>
    </recommendedName>
</protein>
<gene>
    <name evidence="2" type="ORF">GCM10022406_18850</name>
</gene>
<feature type="transmembrane region" description="Helical" evidence="1">
    <location>
        <begin position="21"/>
        <end position="40"/>
    </location>
</feature>
<reference evidence="3" key="1">
    <citation type="journal article" date="2019" name="Int. J. Syst. Evol. Microbiol.">
        <title>The Global Catalogue of Microorganisms (GCM) 10K type strain sequencing project: providing services to taxonomists for standard genome sequencing and annotation.</title>
        <authorList>
            <consortium name="The Broad Institute Genomics Platform"/>
            <consortium name="The Broad Institute Genome Sequencing Center for Infectious Disease"/>
            <person name="Wu L."/>
            <person name="Ma J."/>
        </authorList>
    </citation>
    <scope>NUCLEOTIDE SEQUENCE [LARGE SCALE GENOMIC DNA]</scope>
    <source>
        <strain evidence="3">JCM 17214</strain>
    </source>
</reference>
<keyword evidence="3" id="KW-1185">Reference proteome</keyword>
<evidence type="ECO:0008006" key="4">
    <source>
        <dbReference type="Google" id="ProtNLM"/>
    </source>
</evidence>
<evidence type="ECO:0000313" key="2">
    <source>
        <dbReference type="EMBL" id="GAA3934579.1"/>
    </source>
</evidence>
<dbReference type="Proteomes" id="UP001499909">
    <property type="component" value="Unassembled WGS sequence"/>
</dbReference>
<dbReference type="EMBL" id="BAABDH010000035">
    <property type="protein sequence ID" value="GAA3934579.1"/>
    <property type="molecule type" value="Genomic_DNA"/>
</dbReference>
<evidence type="ECO:0000256" key="1">
    <source>
        <dbReference type="SAM" id="Phobius"/>
    </source>
</evidence>